<dbReference type="PANTHER" id="PTHR21225:SF12">
    <property type="entry name" value="PHOSPHO-2-DEHYDRO-3-DEOXYHEPTONATE ALDOLASE, TYROSINE-INHIBITED"/>
    <property type="match status" value="1"/>
</dbReference>
<evidence type="ECO:0000256" key="7">
    <source>
        <dbReference type="ARBA" id="ARBA00047508"/>
    </source>
</evidence>
<dbReference type="UniPathway" id="UPA00053">
    <property type="reaction ID" value="UER00084"/>
</dbReference>
<dbReference type="OrthoDB" id="9807331at2"/>
<dbReference type="AlphaFoldDB" id="A0A378LPF2"/>
<dbReference type="InterPro" id="IPR006219">
    <property type="entry name" value="DAHP_synth_1"/>
</dbReference>
<dbReference type="GO" id="GO:0005737">
    <property type="term" value="C:cytoplasm"/>
    <property type="evidence" value="ECO:0007669"/>
    <property type="project" value="TreeGrafter"/>
</dbReference>
<dbReference type="GO" id="GO:0008652">
    <property type="term" value="P:amino acid biosynthetic process"/>
    <property type="evidence" value="ECO:0007669"/>
    <property type="project" value="UniProtKB-KW"/>
</dbReference>
<evidence type="ECO:0000256" key="4">
    <source>
        <dbReference type="ARBA" id="ARBA00022605"/>
    </source>
</evidence>
<comment type="function">
    <text evidence="1 8">Stereospecific condensation of phosphoenolpyruvate (PEP) and D-erythrose-4-phosphate (E4P) giving rise to 3-deoxy-D-arabino-heptulosonate-7-phosphate (DAHP).</text>
</comment>
<evidence type="ECO:0000256" key="3">
    <source>
        <dbReference type="ARBA" id="ARBA00007985"/>
    </source>
</evidence>
<evidence type="ECO:0000313" key="10">
    <source>
        <dbReference type="EMBL" id="STY28250.1"/>
    </source>
</evidence>
<reference evidence="10 11" key="1">
    <citation type="submission" date="2018-06" db="EMBL/GenBank/DDBJ databases">
        <authorList>
            <consortium name="Pathogen Informatics"/>
            <person name="Doyle S."/>
        </authorList>
    </citation>
    <scope>NUCLEOTIDE SEQUENCE [LARGE SCALE GENOMIC DNA]</scope>
    <source>
        <strain evidence="10 11">NCTC11532</strain>
    </source>
</reference>
<keyword evidence="11" id="KW-1185">Reference proteome</keyword>
<evidence type="ECO:0000256" key="2">
    <source>
        <dbReference type="ARBA" id="ARBA00004688"/>
    </source>
</evidence>
<dbReference type="InterPro" id="IPR013785">
    <property type="entry name" value="Aldolase_TIM"/>
</dbReference>
<dbReference type="EMBL" id="UGPB01000001">
    <property type="protein sequence ID" value="STY28250.1"/>
    <property type="molecule type" value="Genomic_DNA"/>
</dbReference>
<organism evidence="10 11">
    <name type="scientific">Legionella wadsworthii</name>
    <dbReference type="NCBI Taxonomy" id="28088"/>
    <lineage>
        <taxon>Bacteria</taxon>
        <taxon>Pseudomonadati</taxon>
        <taxon>Pseudomonadota</taxon>
        <taxon>Gammaproteobacteria</taxon>
        <taxon>Legionellales</taxon>
        <taxon>Legionellaceae</taxon>
        <taxon>Legionella</taxon>
    </lineage>
</organism>
<proteinExistence type="inferred from homology"/>
<protein>
    <recommendedName>
        <fullName evidence="8">Phospho-2-dehydro-3-deoxyheptonate aldolase</fullName>
        <ecNumber evidence="8">2.5.1.54</ecNumber>
    </recommendedName>
</protein>
<dbReference type="InterPro" id="IPR006218">
    <property type="entry name" value="DAHP1/KDSA"/>
</dbReference>
<sequence length="358" mass="39962">MSYSILKRLPPVDAIIQEIPLSLSAHHQIARDREEVKAILEGRDKRLLMIVGPCSAWPKPAVLEYAKRLVQLNKLLKNELKIIMRVYIQKPRTTKGWTGPVNQPDVFASPDIAAGIKYARDMMIQVIEMGLPIADEALFTHNAKGFLELLSWVAIGARSSEDQEHRIFASALDCAVGLKNPTHGSLTVGVNSIIASQHDHVAVFDGYEVKTHGNPHAHLVLRGSNNEPNYSNAHLQEVKRTMDLHQIINPSVIIDVSHDNCLVNGKKNHHLQPSIVLNILENIKNDPDLNTLVKGFMIESFIKEGNQKVDPLHPESLDLNGLSITDPCLSWEQTEAFLLGLAKLRSLEKKECPMEELI</sequence>
<dbReference type="Pfam" id="PF00793">
    <property type="entry name" value="DAHP_synth_1"/>
    <property type="match status" value="1"/>
</dbReference>
<evidence type="ECO:0000256" key="6">
    <source>
        <dbReference type="ARBA" id="ARBA00023141"/>
    </source>
</evidence>
<keyword evidence="4 8" id="KW-0028">Amino-acid biosynthesis</keyword>
<dbReference type="GO" id="GO:0009073">
    <property type="term" value="P:aromatic amino acid family biosynthetic process"/>
    <property type="evidence" value="ECO:0007669"/>
    <property type="project" value="UniProtKB-KW"/>
</dbReference>
<accession>A0A378LPF2</accession>
<evidence type="ECO:0000313" key="11">
    <source>
        <dbReference type="Proteomes" id="UP000255297"/>
    </source>
</evidence>
<dbReference type="NCBIfam" id="NF009395">
    <property type="entry name" value="PRK12755.1"/>
    <property type="match status" value="1"/>
</dbReference>
<dbReference type="SUPFAM" id="SSF51569">
    <property type="entry name" value="Aldolase"/>
    <property type="match status" value="1"/>
</dbReference>
<evidence type="ECO:0000259" key="9">
    <source>
        <dbReference type="Pfam" id="PF00793"/>
    </source>
</evidence>
<name>A0A378LPF2_9GAMM</name>
<keyword evidence="6 8" id="KW-0057">Aromatic amino acid biosynthesis</keyword>
<dbReference type="NCBIfam" id="TIGR00034">
    <property type="entry name" value="aroFGH"/>
    <property type="match status" value="1"/>
</dbReference>
<evidence type="ECO:0000256" key="1">
    <source>
        <dbReference type="ARBA" id="ARBA00003726"/>
    </source>
</evidence>
<comment type="pathway">
    <text evidence="2 8">Metabolic intermediate biosynthesis; chorismate biosynthesis; chorismate from D-erythrose 4-phosphate and phosphoenolpyruvate: step 1/7.</text>
</comment>
<dbReference type="STRING" id="1122170.GCA_000701265_02258"/>
<dbReference type="RefSeq" id="WP_031562882.1">
    <property type="nucleotide sequence ID" value="NZ_CAAAIS010000002.1"/>
</dbReference>
<evidence type="ECO:0000256" key="8">
    <source>
        <dbReference type="PIRNR" id="PIRNR001361"/>
    </source>
</evidence>
<feature type="domain" description="DAHP synthetase I/KDSA" evidence="9">
    <location>
        <begin position="38"/>
        <end position="336"/>
    </location>
</feature>
<keyword evidence="5 8" id="KW-0808">Transferase</keyword>
<dbReference type="EC" id="2.5.1.54" evidence="8"/>
<dbReference type="GO" id="GO:0003849">
    <property type="term" value="F:3-deoxy-7-phosphoheptulonate synthase activity"/>
    <property type="evidence" value="ECO:0007669"/>
    <property type="project" value="UniProtKB-EC"/>
</dbReference>
<dbReference type="GO" id="GO:0009423">
    <property type="term" value="P:chorismate biosynthetic process"/>
    <property type="evidence" value="ECO:0007669"/>
    <property type="project" value="UniProtKB-UniPathway"/>
</dbReference>
<gene>
    <name evidence="10" type="primary">aroF</name>
    <name evidence="10" type="ORF">NCTC11532_00420</name>
</gene>
<dbReference type="Gene3D" id="3.20.20.70">
    <property type="entry name" value="Aldolase class I"/>
    <property type="match status" value="1"/>
</dbReference>
<comment type="similarity">
    <text evidence="3 8">Belongs to the class-I DAHP synthase family.</text>
</comment>
<dbReference type="PANTHER" id="PTHR21225">
    <property type="entry name" value="PHOSPHO-2-DEHYDRO-3-DEOXYHEPTONATE ALDOLASE DAHP SYNTHETASE"/>
    <property type="match status" value="1"/>
</dbReference>
<dbReference type="Proteomes" id="UP000255297">
    <property type="component" value="Unassembled WGS sequence"/>
</dbReference>
<dbReference type="PIRSF" id="PIRSF001361">
    <property type="entry name" value="DAHP_synthase"/>
    <property type="match status" value="1"/>
</dbReference>
<comment type="catalytic activity">
    <reaction evidence="7 8">
        <text>D-erythrose 4-phosphate + phosphoenolpyruvate + H2O = 7-phospho-2-dehydro-3-deoxy-D-arabino-heptonate + phosphate</text>
        <dbReference type="Rhea" id="RHEA:14717"/>
        <dbReference type="ChEBI" id="CHEBI:15377"/>
        <dbReference type="ChEBI" id="CHEBI:16897"/>
        <dbReference type="ChEBI" id="CHEBI:43474"/>
        <dbReference type="ChEBI" id="CHEBI:58394"/>
        <dbReference type="ChEBI" id="CHEBI:58702"/>
        <dbReference type="EC" id="2.5.1.54"/>
    </reaction>
</comment>
<evidence type="ECO:0000256" key="5">
    <source>
        <dbReference type="ARBA" id="ARBA00022679"/>
    </source>
</evidence>